<name>A0A0S3TBF8_PHAAN</name>
<accession>A0A0S3TBF8</accession>
<feature type="signal peptide" evidence="1">
    <location>
        <begin position="1"/>
        <end position="19"/>
    </location>
</feature>
<dbReference type="Proteomes" id="UP000291084">
    <property type="component" value="Chromosome 11"/>
</dbReference>
<dbReference type="AlphaFoldDB" id="A0A0S3TBF8"/>
<evidence type="ECO:0000313" key="2">
    <source>
        <dbReference type="EMBL" id="BAU02372.1"/>
    </source>
</evidence>
<evidence type="ECO:0000313" key="3">
    <source>
        <dbReference type="Proteomes" id="UP000291084"/>
    </source>
</evidence>
<gene>
    <name evidence="2" type="primary">Vigan.11G188800</name>
    <name evidence="2" type="ORF">VIGAN_11188800</name>
</gene>
<reference evidence="2 3" key="1">
    <citation type="journal article" date="2015" name="Sci. Rep.">
        <title>The power of single molecule real-time sequencing technology in the de novo assembly of a eukaryotic genome.</title>
        <authorList>
            <person name="Sakai H."/>
            <person name="Naito K."/>
            <person name="Ogiso-Tanaka E."/>
            <person name="Takahashi Y."/>
            <person name="Iseki K."/>
            <person name="Muto C."/>
            <person name="Satou K."/>
            <person name="Teruya K."/>
            <person name="Shiroma A."/>
            <person name="Shimoji M."/>
            <person name="Hirano T."/>
            <person name="Itoh T."/>
            <person name="Kaga A."/>
            <person name="Tomooka N."/>
        </authorList>
    </citation>
    <scope>NUCLEOTIDE SEQUENCE [LARGE SCALE GENOMIC DNA]</scope>
    <source>
        <strain evidence="3">cv. Shumari</strain>
    </source>
</reference>
<keyword evidence="1" id="KW-0732">Signal</keyword>
<proteinExistence type="predicted"/>
<feature type="chain" id="PRO_5006618979" evidence="1">
    <location>
        <begin position="20"/>
        <end position="73"/>
    </location>
</feature>
<keyword evidence="3" id="KW-1185">Reference proteome</keyword>
<dbReference type="EMBL" id="AP015044">
    <property type="protein sequence ID" value="BAU02372.1"/>
    <property type="molecule type" value="Genomic_DNA"/>
</dbReference>
<organism evidence="2 3">
    <name type="scientific">Vigna angularis var. angularis</name>
    <dbReference type="NCBI Taxonomy" id="157739"/>
    <lineage>
        <taxon>Eukaryota</taxon>
        <taxon>Viridiplantae</taxon>
        <taxon>Streptophyta</taxon>
        <taxon>Embryophyta</taxon>
        <taxon>Tracheophyta</taxon>
        <taxon>Spermatophyta</taxon>
        <taxon>Magnoliopsida</taxon>
        <taxon>eudicotyledons</taxon>
        <taxon>Gunneridae</taxon>
        <taxon>Pentapetalae</taxon>
        <taxon>rosids</taxon>
        <taxon>fabids</taxon>
        <taxon>Fabales</taxon>
        <taxon>Fabaceae</taxon>
        <taxon>Papilionoideae</taxon>
        <taxon>50 kb inversion clade</taxon>
        <taxon>NPAAA clade</taxon>
        <taxon>indigoferoid/millettioid clade</taxon>
        <taxon>Phaseoleae</taxon>
        <taxon>Vigna</taxon>
    </lineage>
</organism>
<evidence type="ECO:0000256" key="1">
    <source>
        <dbReference type="SAM" id="SignalP"/>
    </source>
</evidence>
<protein>
    <submittedName>
        <fullName evidence="2">Uncharacterized protein</fullName>
    </submittedName>
</protein>
<sequence length="73" mass="8252">MKLILFTSFFVFFSFGVECILQSFVNTPVILERFVSLENEILHIESSFQANALSMSNGTPYEGTTGSCILRMF</sequence>